<keyword evidence="8 13" id="KW-0067">ATP-binding</keyword>
<feature type="signal peptide" evidence="15">
    <location>
        <begin position="1"/>
        <end position="23"/>
    </location>
</feature>
<dbReference type="PROSITE" id="PS50011">
    <property type="entry name" value="PROTEIN_KINASE_DOM"/>
    <property type="match status" value="2"/>
</dbReference>
<keyword evidence="18" id="KW-1185">Reference proteome</keyword>
<comment type="subcellular location">
    <subcellularLocation>
        <location evidence="1">Membrane</location>
        <topology evidence="1">Single-pass membrane protein</topology>
    </subcellularLocation>
</comment>
<dbReference type="AlphaFoldDB" id="A0ABD3CIR6"/>
<keyword evidence="5 15" id="KW-0732">Signal</keyword>
<evidence type="ECO:0000256" key="14">
    <source>
        <dbReference type="SAM" id="MobiDB-lite"/>
    </source>
</evidence>
<dbReference type="Pfam" id="PF07714">
    <property type="entry name" value="PK_Tyr_Ser-Thr"/>
    <property type="match status" value="2"/>
</dbReference>
<dbReference type="EMBL" id="JAVIJP010000034">
    <property type="protein sequence ID" value="KAL3629472.1"/>
    <property type="molecule type" value="Genomic_DNA"/>
</dbReference>
<evidence type="ECO:0000256" key="5">
    <source>
        <dbReference type="ARBA" id="ARBA00022729"/>
    </source>
</evidence>
<dbReference type="Gene3D" id="2.60.120.430">
    <property type="entry name" value="Galactose-binding lectin"/>
    <property type="match status" value="3"/>
</dbReference>
<dbReference type="SMART" id="SM00220">
    <property type="entry name" value="S_TKc"/>
    <property type="match status" value="2"/>
</dbReference>
<organism evidence="17 18">
    <name type="scientific">Castilleja foliolosa</name>
    <dbReference type="NCBI Taxonomy" id="1961234"/>
    <lineage>
        <taxon>Eukaryota</taxon>
        <taxon>Viridiplantae</taxon>
        <taxon>Streptophyta</taxon>
        <taxon>Embryophyta</taxon>
        <taxon>Tracheophyta</taxon>
        <taxon>Spermatophyta</taxon>
        <taxon>Magnoliopsida</taxon>
        <taxon>eudicotyledons</taxon>
        <taxon>Gunneridae</taxon>
        <taxon>Pentapetalae</taxon>
        <taxon>asterids</taxon>
        <taxon>lamiids</taxon>
        <taxon>Lamiales</taxon>
        <taxon>Orobanchaceae</taxon>
        <taxon>Pedicularideae</taxon>
        <taxon>Castillejinae</taxon>
        <taxon>Castilleja</taxon>
    </lineage>
</organism>
<evidence type="ECO:0000256" key="1">
    <source>
        <dbReference type="ARBA" id="ARBA00004167"/>
    </source>
</evidence>
<keyword evidence="9" id="KW-1015">Disulfide bond</keyword>
<gene>
    <name evidence="17" type="ORF">CASFOL_026694</name>
</gene>
<dbReference type="InterPro" id="IPR017441">
    <property type="entry name" value="Protein_kinase_ATP_BS"/>
</dbReference>
<keyword evidence="6 13" id="KW-0547">Nucleotide-binding</keyword>
<dbReference type="FunFam" id="1.10.510.10:FF:000060">
    <property type="entry name" value="G-type lectin S-receptor-like serine/threonine-protein kinase"/>
    <property type="match status" value="1"/>
</dbReference>
<dbReference type="Proteomes" id="UP001632038">
    <property type="component" value="Unassembled WGS sequence"/>
</dbReference>
<comment type="catalytic activity">
    <reaction evidence="11">
        <text>L-threonyl-[protein] + ATP = O-phospho-L-threonyl-[protein] + ADP + H(+)</text>
        <dbReference type="Rhea" id="RHEA:46608"/>
        <dbReference type="Rhea" id="RHEA-COMP:11060"/>
        <dbReference type="Rhea" id="RHEA-COMP:11605"/>
        <dbReference type="ChEBI" id="CHEBI:15378"/>
        <dbReference type="ChEBI" id="CHEBI:30013"/>
        <dbReference type="ChEBI" id="CHEBI:30616"/>
        <dbReference type="ChEBI" id="CHEBI:61977"/>
        <dbReference type="ChEBI" id="CHEBI:456216"/>
        <dbReference type="EC" id="2.7.11.1"/>
    </reaction>
</comment>
<dbReference type="FunFam" id="2.60.120.430:FF:000003">
    <property type="entry name" value="FERONIA receptor-like kinase"/>
    <property type="match status" value="1"/>
</dbReference>
<evidence type="ECO:0000256" key="9">
    <source>
        <dbReference type="ARBA" id="ARBA00023157"/>
    </source>
</evidence>
<comment type="caution">
    <text evidence="17">The sequence shown here is derived from an EMBL/GenBank/DDBJ whole genome shotgun (WGS) entry which is preliminary data.</text>
</comment>
<dbReference type="InterPro" id="IPR011009">
    <property type="entry name" value="Kinase-like_dom_sf"/>
</dbReference>
<evidence type="ECO:0000256" key="10">
    <source>
        <dbReference type="ARBA" id="ARBA00023180"/>
    </source>
</evidence>
<evidence type="ECO:0000256" key="4">
    <source>
        <dbReference type="ARBA" id="ARBA00022679"/>
    </source>
</evidence>
<comment type="catalytic activity">
    <reaction evidence="12">
        <text>L-seryl-[protein] + ATP = O-phospho-L-seryl-[protein] + ADP + H(+)</text>
        <dbReference type="Rhea" id="RHEA:17989"/>
        <dbReference type="Rhea" id="RHEA-COMP:9863"/>
        <dbReference type="Rhea" id="RHEA-COMP:11604"/>
        <dbReference type="ChEBI" id="CHEBI:15378"/>
        <dbReference type="ChEBI" id="CHEBI:29999"/>
        <dbReference type="ChEBI" id="CHEBI:30616"/>
        <dbReference type="ChEBI" id="CHEBI:83421"/>
        <dbReference type="ChEBI" id="CHEBI:456216"/>
        <dbReference type="EC" id="2.7.11.1"/>
    </reaction>
</comment>
<evidence type="ECO:0000256" key="8">
    <source>
        <dbReference type="ARBA" id="ARBA00022840"/>
    </source>
</evidence>
<dbReference type="GO" id="GO:0016020">
    <property type="term" value="C:membrane"/>
    <property type="evidence" value="ECO:0007669"/>
    <property type="project" value="UniProtKB-SubCell"/>
</dbReference>
<feature type="binding site" evidence="13">
    <location>
        <position position="638"/>
    </location>
    <ligand>
        <name>ATP</name>
        <dbReference type="ChEBI" id="CHEBI:30616"/>
    </ligand>
</feature>
<dbReference type="GO" id="GO:0004674">
    <property type="term" value="F:protein serine/threonine kinase activity"/>
    <property type="evidence" value="ECO:0007669"/>
    <property type="project" value="UniProtKB-KW"/>
</dbReference>
<evidence type="ECO:0000256" key="15">
    <source>
        <dbReference type="SAM" id="SignalP"/>
    </source>
</evidence>
<feature type="domain" description="Protein kinase" evidence="16">
    <location>
        <begin position="609"/>
        <end position="873"/>
    </location>
</feature>
<dbReference type="Gene3D" id="3.30.200.20">
    <property type="entry name" value="Phosphorylase Kinase, domain 1"/>
    <property type="match status" value="2"/>
</dbReference>
<dbReference type="PANTHER" id="PTHR27006">
    <property type="entry name" value="PROMASTIGOTE SURFACE ANTIGEN PROTEIN PSA"/>
    <property type="match status" value="1"/>
</dbReference>
<keyword evidence="4" id="KW-0808">Transferase</keyword>
<dbReference type="PANTHER" id="PTHR27006:SF576">
    <property type="entry name" value="PROTEIN KINASE DOMAIN-CONTAINING PROTEIN"/>
    <property type="match status" value="1"/>
</dbReference>
<evidence type="ECO:0000256" key="6">
    <source>
        <dbReference type="ARBA" id="ARBA00022741"/>
    </source>
</evidence>
<evidence type="ECO:0000259" key="16">
    <source>
        <dbReference type="PROSITE" id="PS50011"/>
    </source>
</evidence>
<dbReference type="Pfam" id="PF12819">
    <property type="entry name" value="Malectin_like"/>
    <property type="match status" value="1"/>
</dbReference>
<dbReference type="InterPro" id="IPR000719">
    <property type="entry name" value="Prot_kinase_dom"/>
</dbReference>
<dbReference type="InterPro" id="IPR001245">
    <property type="entry name" value="Ser-Thr/Tyr_kinase_cat_dom"/>
</dbReference>
<feature type="region of interest" description="Disordered" evidence="14">
    <location>
        <begin position="1212"/>
        <end position="1232"/>
    </location>
</feature>
<evidence type="ECO:0000313" key="18">
    <source>
        <dbReference type="Proteomes" id="UP001632038"/>
    </source>
</evidence>
<feature type="chain" id="PRO_5044893540" description="non-specific serine/threonine protein kinase" evidence="15">
    <location>
        <begin position="24"/>
        <end position="1232"/>
    </location>
</feature>
<name>A0ABD3CIR6_9LAMI</name>
<evidence type="ECO:0000256" key="3">
    <source>
        <dbReference type="ARBA" id="ARBA00022527"/>
    </source>
</evidence>
<keyword evidence="3" id="KW-0723">Serine/threonine-protein kinase</keyword>
<sequence>MSLMHHVSTALLFLCFLITLTNTSNNPTHLKGGDVSINCGSTGTFAARNGRKWVGDVTKPKHTSLLQIQGSSTTSTLKKNSISADPIPHRTARVSRSQFSYAFQVSPGQKILRLHFTPFPYKGLKDFFTVEAGSFTLLGNFSASLTADALRVTSFTKEFCLNVQENEQLNVTVYPESNQLLDTYAFINGIEIISVPNGFSFYQGGDIGLQVVDHQTALELVHRLNIKRVSQSNGDFDDTLPLWDLRKADKVKNHTWKIAVDVGFRYMIRLHFSEIGLKIAGSNDVVFKVLINEIPAQTNIDLVRDRDDGNKITSYKDFLVAMRGRRKEAKCDVLVSLESYDDLIDGQGLLAGLEIFKLSNHDNSLAGLNPLPLSQASQSKIIIILFSVFHHRNIGDFDDTYPLWVLRKADKVKNHAWKIAVDVGFRYMIRLHFSEIGLKITGSDDVVFKVLVNEILVQTNTDLVRDRDDGIKIASYKDYLVMMRGRKKEAKCDVLISLELYDDLVDGQGLLAGLEILKLSNHDNSLASLNPLPLSQASQSKIIIILFSVFSHRNVYAFVAIALISMVVHKLREHSEANSTEEKNKPSARAERICRRFSLIEIQLATRNFSDGHLIGKGGFGKVYKGLIDNGQMTVAVKRLKSNSMQGANEFLMEIETLSELRHVNLVSLIGYCNENREMILVYDYVAGGTLSDHLYKLSRESNKVSLLTWKQRLNICVGNLELTSNILLDENFVAKVSDFGLAKHEDRNKLLQSQISTRVKGTRGYLDPHYLHTRKLTRKTDTYAFGVVLFEILCGRPTVDLSVAEDEHILTIWARGKINEGELDQLVASSLREDMSPASLKTFVGIAERCLRDDPKNRPTMSQVVQQLDLALEQHENKQVLVVAETESASSDIRSSSTVQSPVEEQTNSQTVNDAHQSKIWDDVYIRLTKYDLDMIAAATNQFSTNHIIGRGSFGIVYKGVLPNGQLVTVRRFSYSSPIPASYAHAYFVKNEIHFLSNLHHRNIIKLLGYCIHREEKLLVYEFMKNGSLDTLIDDQWQRHQLLQWKVRLRIIKGIARGLIYLHQDSGLRVIHRDIKLGNILLDNEMNPKIFNFSNARTLVEDNSELETLVVPTIDNLSPERYFKKKYSVKSDVYRFGIIILEIVSGCTESSWNNRRKYASSTYFMSLIDKAYELWNEGRKYDLIDESLEGSFPEDEAVRCIHVGLLCTQTEPNDRPDMPSVLKMLEGGEPQ</sequence>
<feature type="region of interest" description="Disordered" evidence="14">
    <location>
        <begin position="893"/>
        <end position="913"/>
    </location>
</feature>
<evidence type="ECO:0000256" key="7">
    <source>
        <dbReference type="ARBA" id="ARBA00022777"/>
    </source>
</evidence>
<dbReference type="InterPro" id="IPR008271">
    <property type="entry name" value="Ser/Thr_kinase_AS"/>
</dbReference>
<dbReference type="EC" id="2.7.11.1" evidence="2"/>
<dbReference type="GO" id="GO:0005524">
    <property type="term" value="F:ATP binding"/>
    <property type="evidence" value="ECO:0007669"/>
    <property type="project" value="UniProtKB-UniRule"/>
</dbReference>
<dbReference type="SUPFAM" id="SSF56112">
    <property type="entry name" value="Protein kinase-like (PK-like)"/>
    <property type="match status" value="2"/>
</dbReference>
<keyword evidence="10" id="KW-0325">Glycoprotein</keyword>
<dbReference type="FunFam" id="3.30.200.20:FF:000039">
    <property type="entry name" value="receptor-like protein kinase FERONIA"/>
    <property type="match status" value="1"/>
</dbReference>
<evidence type="ECO:0000256" key="11">
    <source>
        <dbReference type="ARBA" id="ARBA00047899"/>
    </source>
</evidence>
<accession>A0ABD3CIR6</accession>
<evidence type="ECO:0000256" key="13">
    <source>
        <dbReference type="PROSITE-ProRule" id="PRU10141"/>
    </source>
</evidence>
<dbReference type="InterPro" id="IPR024788">
    <property type="entry name" value="Malectin-like_Carb-bd_dom"/>
</dbReference>
<protein>
    <recommendedName>
        <fullName evidence="2">non-specific serine/threonine protein kinase</fullName>
        <ecNumber evidence="2">2.7.11.1</ecNumber>
    </recommendedName>
</protein>
<dbReference type="Gene3D" id="1.10.510.10">
    <property type="entry name" value="Transferase(Phosphotransferase) domain 1"/>
    <property type="match status" value="2"/>
</dbReference>
<keyword evidence="7" id="KW-0418">Kinase</keyword>
<feature type="domain" description="Protein kinase" evidence="16">
    <location>
        <begin position="944"/>
        <end position="1232"/>
    </location>
</feature>
<dbReference type="PROSITE" id="PS00108">
    <property type="entry name" value="PROTEIN_KINASE_ST"/>
    <property type="match status" value="1"/>
</dbReference>
<reference evidence="18" key="1">
    <citation type="journal article" date="2024" name="IScience">
        <title>Strigolactones Initiate the Formation of Haustorium-like Structures in Castilleja.</title>
        <authorList>
            <person name="Buerger M."/>
            <person name="Peterson D."/>
            <person name="Chory J."/>
        </authorList>
    </citation>
    <scope>NUCLEOTIDE SEQUENCE [LARGE SCALE GENOMIC DNA]</scope>
</reference>
<evidence type="ECO:0000313" key="17">
    <source>
        <dbReference type="EMBL" id="KAL3629472.1"/>
    </source>
</evidence>
<evidence type="ECO:0000256" key="12">
    <source>
        <dbReference type="ARBA" id="ARBA00048679"/>
    </source>
</evidence>
<proteinExistence type="predicted"/>
<evidence type="ECO:0000256" key="2">
    <source>
        <dbReference type="ARBA" id="ARBA00012513"/>
    </source>
</evidence>
<dbReference type="PROSITE" id="PS00107">
    <property type="entry name" value="PROTEIN_KINASE_ATP"/>
    <property type="match status" value="1"/>
</dbReference>